<accession>A0A6A6BVE3</accession>
<feature type="transmembrane region" description="Helical" evidence="2">
    <location>
        <begin position="45"/>
        <end position="66"/>
    </location>
</feature>
<protein>
    <submittedName>
        <fullName evidence="3">Uncharacterized protein</fullName>
    </submittedName>
</protein>
<organism evidence="3 4">
    <name type="scientific">Aplosporella prunicola CBS 121167</name>
    <dbReference type="NCBI Taxonomy" id="1176127"/>
    <lineage>
        <taxon>Eukaryota</taxon>
        <taxon>Fungi</taxon>
        <taxon>Dikarya</taxon>
        <taxon>Ascomycota</taxon>
        <taxon>Pezizomycotina</taxon>
        <taxon>Dothideomycetes</taxon>
        <taxon>Dothideomycetes incertae sedis</taxon>
        <taxon>Botryosphaeriales</taxon>
        <taxon>Aplosporellaceae</taxon>
        <taxon>Aplosporella</taxon>
    </lineage>
</organism>
<proteinExistence type="predicted"/>
<reference evidence="3" key="1">
    <citation type="journal article" date="2020" name="Stud. Mycol.">
        <title>101 Dothideomycetes genomes: a test case for predicting lifestyles and emergence of pathogens.</title>
        <authorList>
            <person name="Haridas S."/>
            <person name="Albert R."/>
            <person name="Binder M."/>
            <person name="Bloem J."/>
            <person name="Labutti K."/>
            <person name="Salamov A."/>
            <person name="Andreopoulos B."/>
            <person name="Baker S."/>
            <person name="Barry K."/>
            <person name="Bills G."/>
            <person name="Bluhm B."/>
            <person name="Cannon C."/>
            <person name="Castanera R."/>
            <person name="Culley D."/>
            <person name="Daum C."/>
            <person name="Ezra D."/>
            <person name="Gonzalez J."/>
            <person name="Henrissat B."/>
            <person name="Kuo A."/>
            <person name="Liang C."/>
            <person name="Lipzen A."/>
            <person name="Lutzoni F."/>
            <person name="Magnuson J."/>
            <person name="Mondo S."/>
            <person name="Nolan M."/>
            <person name="Ohm R."/>
            <person name="Pangilinan J."/>
            <person name="Park H.-J."/>
            <person name="Ramirez L."/>
            <person name="Alfaro M."/>
            <person name="Sun H."/>
            <person name="Tritt A."/>
            <person name="Yoshinaga Y."/>
            <person name="Zwiers L.-H."/>
            <person name="Turgeon B."/>
            <person name="Goodwin S."/>
            <person name="Spatafora J."/>
            <person name="Crous P."/>
            <person name="Grigoriev I."/>
        </authorList>
    </citation>
    <scope>NUCLEOTIDE SEQUENCE</scope>
    <source>
        <strain evidence="3">CBS 121167</strain>
    </source>
</reference>
<keyword evidence="2" id="KW-0472">Membrane</keyword>
<dbReference type="GeneID" id="54301251"/>
<evidence type="ECO:0000313" key="3">
    <source>
        <dbReference type="EMBL" id="KAF2147245.1"/>
    </source>
</evidence>
<feature type="compositionally biased region" description="Basic residues" evidence="1">
    <location>
        <begin position="90"/>
        <end position="100"/>
    </location>
</feature>
<feature type="compositionally biased region" description="Basic and acidic residues" evidence="1">
    <location>
        <begin position="101"/>
        <end position="124"/>
    </location>
</feature>
<name>A0A6A6BVE3_9PEZI</name>
<dbReference type="EMBL" id="ML995474">
    <property type="protein sequence ID" value="KAF2147245.1"/>
    <property type="molecule type" value="Genomic_DNA"/>
</dbReference>
<evidence type="ECO:0000256" key="1">
    <source>
        <dbReference type="SAM" id="MobiDB-lite"/>
    </source>
</evidence>
<dbReference type="RefSeq" id="XP_033402953.1">
    <property type="nucleotide sequence ID" value="XM_033543754.1"/>
</dbReference>
<dbReference type="OrthoDB" id="5423884at2759"/>
<feature type="compositionally biased region" description="Basic and acidic residues" evidence="1">
    <location>
        <begin position="149"/>
        <end position="163"/>
    </location>
</feature>
<dbReference type="Proteomes" id="UP000799438">
    <property type="component" value="Unassembled WGS sequence"/>
</dbReference>
<evidence type="ECO:0000313" key="4">
    <source>
        <dbReference type="Proteomes" id="UP000799438"/>
    </source>
</evidence>
<keyword evidence="2" id="KW-0812">Transmembrane</keyword>
<keyword evidence="4" id="KW-1185">Reference proteome</keyword>
<gene>
    <name evidence="3" type="ORF">K452DRAFT_314449</name>
</gene>
<dbReference type="AlphaFoldDB" id="A0A6A6BVE3"/>
<feature type="region of interest" description="Disordered" evidence="1">
    <location>
        <begin position="81"/>
        <end position="215"/>
    </location>
</feature>
<evidence type="ECO:0000256" key="2">
    <source>
        <dbReference type="SAM" id="Phobius"/>
    </source>
</evidence>
<keyword evidence="2" id="KW-1133">Transmembrane helix</keyword>
<sequence>MPALPPPVPDPATSASLLRRQSNANFGYIPLTYKGLSSGPPPGTVVGIVLGSVAGFLLLMWLLSALTGLNGRRNQIHGDEEIVARERKAPAHGHRSRRGSTRPEVREVREHIVVMDEGGGDDRQHRRHSRRRSMPPQPPQPRPRSRSVLVEERVRESEHRVAGDDVVEVIEEHSPPRTARRGSRRESYRSVDPMVHPGSDYVPRGRSYSRHSRYS</sequence>